<evidence type="ECO:0000313" key="3">
    <source>
        <dbReference type="Proteomes" id="UP000760494"/>
    </source>
</evidence>
<dbReference type="Proteomes" id="UP000760494">
    <property type="component" value="Unassembled WGS sequence"/>
</dbReference>
<reference evidence="2" key="1">
    <citation type="submission" date="2019-05" db="EMBL/GenBank/DDBJ databases">
        <authorList>
            <person name="Piombo E."/>
        </authorList>
    </citation>
    <scope>NUCLEOTIDE SEQUENCE</scope>
    <source>
        <strain evidence="2">C2S</strain>
    </source>
</reference>
<gene>
    <name evidence="2" type="ORF">C2S_3188</name>
</gene>
<evidence type="ECO:0000256" key="1">
    <source>
        <dbReference type="SAM" id="MobiDB-lite"/>
    </source>
</evidence>
<dbReference type="EMBL" id="CABFJX010000002">
    <property type="protein sequence ID" value="VTT56417.1"/>
    <property type="molecule type" value="Genomic_DNA"/>
</dbReference>
<proteinExistence type="predicted"/>
<protein>
    <submittedName>
        <fullName evidence="2">Uncharacterized protein</fullName>
    </submittedName>
</protein>
<organism evidence="2 3">
    <name type="scientific">Fusarium fujikuroi</name>
    <name type="common">Bakanae and foot rot disease fungus</name>
    <name type="synonym">Gibberella fujikuroi</name>
    <dbReference type="NCBI Taxonomy" id="5127"/>
    <lineage>
        <taxon>Eukaryota</taxon>
        <taxon>Fungi</taxon>
        <taxon>Dikarya</taxon>
        <taxon>Ascomycota</taxon>
        <taxon>Pezizomycotina</taxon>
        <taxon>Sordariomycetes</taxon>
        <taxon>Hypocreomycetidae</taxon>
        <taxon>Hypocreales</taxon>
        <taxon>Nectriaceae</taxon>
        <taxon>Fusarium</taxon>
        <taxon>Fusarium fujikuroi species complex</taxon>
    </lineage>
</organism>
<name>A0A9Q9U4G6_FUSFU</name>
<sequence>MDHAPRPSDNRRACVASRALFGFPIACGRRTLFGPKRNTGASLTLDKGETIYIGKSPGTSQHKLTPKPRIIVDLIDEYPQLRPDKQKNLSSQQSQQKKQKLAKFGASPGGYSDCSFESQPFCSWLNEAEPVNRSLEKEAKVAARLGGWNFRNGSSGEGPTNVMAHVEKCSLSAFQSTDNITDPRNSPTSRISLSDWDTALTNELGLGNALNLAYPFRTIFTITSIRTKGWHSLAKLGRYYGTSIPKVPNLRIQSHPNISVAFCAVFHHYSFTSFHKSHVSPIKTNPLPPGIFPERSLGSVISFQFLVNNALFFPSHMATFPRW</sequence>
<feature type="region of interest" description="Disordered" evidence="1">
    <location>
        <begin position="85"/>
        <end position="104"/>
    </location>
</feature>
<evidence type="ECO:0000313" key="2">
    <source>
        <dbReference type="EMBL" id="VTT56417.1"/>
    </source>
</evidence>
<comment type="caution">
    <text evidence="2">The sequence shown here is derived from an EMBL/GenBank/DDBJ whole genome shotgun (WGS) entry which is preliminary data.</text>
</comment>
<dbReference type="AlphaFoldDB" id="A0A9Q9U4G6"/>
<accession>A0A9Q9U4G6</accession>